<accession>A0AAD9V501</accession>
<dbReference type="Gene3D" id="3.40.50.620">
    <property type="entry name" value="HUPs"/>
    <property type="match status" value="1"/>
</dbReference>
<dbReference type="AlphaFoldDB" id="A0AAD9V501"/>
<keyword evidence="3" id="KW-1185">Reference proteome</keyword>
<evidence type="ECO:0000259" key="1">
    <source>
        <dbReference type="Pfam" id="PF00582"/>
    </source>
</evidence>
<sequence>MHWLCVASRTSLAYFPLCRLSLRSRRRQVLRHILLNQAVIMAENRGRRKVLIAVDGSEHGDRAFDWYMSNLNDKRDSVIILHAFEIPPLPYSSGPFVFAYYEEWSEMVSDLREKAQEMMRGYEKACKEKKIHYQVILDAGKPAGSVICKEALNEKVDLIVTGSRGLGTARRTILGSVSDYVVHHTSCPVCVVPPPGK</sequence>
<protein>
    <submittedName>
        <fullName evidence="2">Universal stress protein A-like protein</fullName>
    </submittedName>
</protein>
<comment type="caution">
    <text evidence="2">The sequence shown here is derived from an EMBL/GenBank/DDBJ whole genome shotgun (WGS) entry which is preliminary data.</text>
</comment>
<evidence type="ECO:0000313" key="3">
    <source>
        <dbReference type="Proteomes" id="UP001249851"/>
    </source>
</evidence>
<gene>
    <name evidence="2" type="ORF">P5673_015845</name>
</gene>
<organism evidence="2 3">
    <name type="scientific">Acropora cervicornis</name>
    <name type="common">Staghorn coral</name>
    <dbReference type="NCBI Taxonomy" id="6130"/>
    <lineage>
        <taxon>Eukaryota</taxon>
        <taxon>Metazoa</taxon>
        <taxon>Cnidaria</taxon>
        <taxon>Anthozoa</taxon>
        <taxon>Hexacorallia</taxon>
        <taxon>Scleractinia</taxon>
        <taxon>Astrocoeniina</taxon>
        <taxon>Acroporidae</taxon>
        <taxon>Acropora</taxon>
    </lineage>
</organism>
<dbReference type="EMBL" id="JARQWQ010000033">
    <property type="protein sequence ID" value="KAK2561347.1"/>
    <property type="molecule type" value="Genomic_DNA"/>
</dbReference>
<reference evidence="2" key="2">
    <citation type="journal article" date="2023" name="Science">
        <title>Genomic signatures of disease resistance in endangered staghorn corals.</title>
        <authorList>
            <person name="Vollmer S.V."/>
            <person name="Selwyn J.D."/>
            <person name="Despard B.A."/>
            <person name="Roesel C.L."/>
        </authorList>
    </citation>
    <scope>NUCLEOTIDE SEQUENCE</scope>
    <source>
        <strain evidence="2">K2</strain>
    </source>
</reference>
<reference evidence="2" key="1">
    <citation type="journal article" date="2023" name="G3 (Bethesda)">
        <title>Whole genome assembly and annotation of the endangered Caribbean coral Acropora cervicornis.</title>
        <authorList>
            <person name="Selwyn J.D."/>
            <person name="Vollmer S.V."/>
        </authorList>
    </citation>
    <scope>NUCLEOTIDE SEQUENCE</scope>
    <source>
        <strain evidence="2">K2</strain>
    </source>
</reference>
<dbReference type="PRINTS" id="PR01438">
    <property type="entry name" value="UNVRSLSTRESS"/>
</dbReference>
<dbReference type="Pfam" id="PF00582">
    <property type="entry name" value="Usp"/>
    <property type="match status" value="1"/>
</dbReference>
<dbReference type="SUPFAM" id="SSF52402">
    <property type="entry name" value="Adenine nucleotide alpha hydrolases-like"/>
    <property type="match status" value="1"/>
</dbReference>
<feature type="domain" description="UspA" evidence="1">
    <location>
        <begin position="47"/>
        <end position="193"/>
    </location>
</feature>
<name>A0AAD9V501_ACRCE</name>
<evidence type="ECO:0000313" key="2">
    <source>
        <dbReference type="EMBL" id="KAK2561347.1"/>
    </source>
</evidence>
<dbReference type="PANTHER" id="PTHR46989:SF3">
    <property type="entry name" value="USPA DOMAIN-CONTAINING PROTEIN"/>
    <property type="match status" value="1"/>
</dbReference>
<dbReference type="InterPro" id="IPR006015">
    <property type="entry name" value="Universal_stress_UspA"/>
</dbReference>
<dbReference type="CDD" id="cd23659">
    <property type="entry name" value="USP_At3g01520-like"/>
    <property type="match status" value="1"/>
</dbReference>
<dbReference type="PANTHER" id="PTHR46989">
    <property type="entry name" value="USP DOMAIN-CONTAINING PROTEIN"/>
    <property type="match status" value="1"/>
</dbReference>
<dbReference type="InterPro" id="IPR006016">
    <property type="entry name" value="UspA"/>
</dbReference>
<proteinExistence type="predicted"/>
<dbReference type="Proteomes" id="UP001249851">
    <property type="component" value="Unassembled WGS sequence"/>
</dbReference>
<dbReference type="InterPro" id="IPR014729">
    <property type="entry name" value="Rossmann-like_a/b/a_fold"/>
</dbReference>